<dbReference type="Gene3D" id="2.40.50.390">
    <property type="entry name" value="Conjugative transposon protein, DUF961"/>
    <property type="match status" value="1"/>
</dbReference>
<proteinExistence type="predicted"/>
<name>A0ABU9VEC5_9BACI</name>
<keyword evidence="3" id="KW-1185">Reference proteome</keyword>
<accession>A0ABU9VEC5</accession>
<evidence type="ECO:0000313" key="2">
    <source>
        <dbReference type="EMBL" id="MEN0642259.1"/>
    </source>
</evidence>
<evidence type="ECO:0000256" key="1">
    <source>
        <dbReference type="SAM" id="MobiDB-lite"/>
    </source>
</evidence>
<feature type="region of interest" description="Disordered" evidence="1">
    <location>
        <begin position="109"/>
        <end position="131"/>
    </location>
</feature>
<dbReference type="EMBL" id="JBCITK010000001">
    <property type="protein sequence ID" value="MEN0642259.1"/>
    <property type="molecule type" value="Genomic_DNA"/>
</dbReference>
<dbReference type="InterPro" id="IPR038620">
    <property type="entry name" value="YdcP-like_sf"/>
</dbReference>
<sequence length="131" mass="14843">MNLKAGIKPDTVETFGTLVFMGLARERMYYDREKGERTDKLESRIYNLGSSIQQGQIEVTLPDYIDLKEYDFMSEVELVHPRITARAQANGNFANIIYTIVAEDIKPLGQKGFDKKPQENKEPVGVGADKK</sequence>
<organism evidence="2 3">
    <name type="scientific">Alkalicoccobacillus gibsonii</name>
    <dbReference type="NCBI Taxonomy" id="79881"/>
    <lineage>
        <taxon>Bacteria</taxon>
        <taxon>Bacillati</taxon>
        <taxon>Bacillota</taxon>
        <taxon>Bacilli</taxon>
        <taxon>Bacillales</taxon>
        <taxon>Bacillaceae</taxon>
        <taxon>Alkalicoccobacillus</taxon>
    </lineage>
</organism>
<reference evidence="2 3" key="1">
    <citation type="submission" date="2024-03" db="EMBL/GenBank/DDBJ databases">
        <title>Bacilli Hybrid Assemblies.</title>
        <authorList>
            <person name="Kovac J."/>
        </authorList>
    </citation>
    <scope>NUCLEOTIDE SEQUENCE [LARGE SCALE GENOMIC DNA]</scope>
    <source>
        <strain evidence="2 3">FSL R7-0666</strain>
    </source>
</reference>
<gene>
    <name evidence="2" type="ORF">MKY91_03670</name>
</gene>
<dbReference type="Proteomes" id="UP001418796">
    <property type="component" value="Unassembled WGS sequence"/>
</dbReference>
<dbReference type="InterPro" id="IPR010365">
    <property type="entry name" value="DUF961"/>
</dbReference>
<protein>
    <submittedName>
        <fullName evidence="2">DUF961 family protein</fullName>
    </submittedName>
</protein>
<comment type="caution">
    <text evidence="2">The sequence shown here is derived from an EMBL/GenBank/DDBJ whole genome shotgun (WGS) entry which is preliminary data.</text>
</comment>
<dbReference type="RefSeq" id="WP_343129394.1">
    <property type="nucleotide sequence ID" value="NZ_JBCITK010000001.1"/>
</dbReference>
<evidence type="ECO:0000313" key="3">
    <source>
        <dbReference type="Proteomes" id="UP001418796"/>
    </source>
</evidence>
<feature type="compositionally biased region" description="Basic and acidic residues" evidence="1">
    <location>
        <begin position="112"/>
        <end position="131"/>
    </location>
</feature>
<dbReference type="Pfam" id="PF06125">
    <property type="entry name" value="DUF961"/>
    <property type="match status" value="1"/>
</dbReference>